<name>A0ABV0KIB6_9CYAN</name>
<keyword evidence="1" id="KW-0812">Transmembrane</keyword>
<keyword evidence="1" id="KW-1133">Transmembrane helix</keyword>
<evidence type="ECO:0000259" key="2">
    <source>
        <dbReference type="Pfam" id="PF05419"/>
    </source>
</evidence>
<feature type="transmembrane region" description="Helical" evidence="1">
    <location>
        <begin position="6"/>
        <end position="23"/>
    </location>
</feature>
<protein>
    <submittedName>
        <fullName evidence="3">GUN4 domain-containing protein</fullName>
    </submittedName>
</protein>
<dbReference type="InterPro" id="IPR008629">
    <property type="entry name" value="GUN4-like"/>
</dbReference>
<dbReference type="InterPro" id="IPR037215">
    <property type="entry name" value="GUN4-like_sf"/>
</dbReference>
<dbReference type="Pfam" id="PF05419">
    <property type="entry name" value="GUN4"/>
    <property type="match status" value="1"/>
</dbReference>
<accession>A0ABV0KIB6</accession>
<dbReference type="RefSeq" id="WP_190450048.1">
    <property type="nucleotide sequence ID" value="NZ_JAMPLM010000008.1"/>
</dbReference>
<evidence type="ECO:0000256" key="1">
    <source>
        <dbReference type="SAM" id="Phobius"/>
    </source>
</evidence>
<keyword evidence="4" id="KW-1185">Reference proteome</keyword>
<proteinExistence type="predicted"/>
<organism evidence="3 4">
    <name type="scientific">Stenomitos frigidus AS-A4</name>
    <dbReference type="NCBI Taxonomy" id="2933935"/>
    <lineage>
        <taxon>Bacteria</taxon>
        <taxon>Bacillati</taxon>
        <taxon>Cyanobacteriota</taxon>
        <taxon>Cyanophyceae</taxon>
        <taxon>Leptolyngbyales</taxon>
        <taxon>Leptolyngbyaceae</taxon>
        <taxon>Stenomitos</taxon>
    </lineage>
</organism>
<dbReference type="SUPFAM" id="SSF140869">
    <property type="entry name" value="GUN4-like"/>
    <property type="match status" value="1"/>
</dbReference>
<dbReference type="Gene3D" id="1.25.40.620">
    <property type="match status" value="1"/>
</dbReference>
<evidence type="ECO:0000313" key="4">
    <source>
        <dbReference type="Proteomes" id="UP001476950"/>
    </source>
</evidence>
<keyword evidence="1" id="KW-0472">Membrane</keyword>
<evidence type="ECO:0000313" key="3">
    <source>
        <dbReference type="EMBL" id="MEP1058992.1"/>
    </source>
</evidence>
<dbReference type="Gene3D" id="1.10.10.1770">
    <property type="entry name" value="Gun4-like"/>
    <property type="match status" value="1"/>
</dbReference>
<dbReference type="Proteomes" id="UP001476950">
    <property type="component" value="Unassembled WGS sequence"/>
</dbReference>
<reference evidence="3 4" key="1">
    <citation type="submission" date="2022-04" db="EMBL/GenBank/DDBJ databases">
        <title>Positive selection, recombination, and allopatry shape intraspecific diversity of widespread and dominant cyanobacteria.</title>
        <authorList>
            <person name="Wei J."/>
            <person name="Shu W."/>
            <person name="Hu C."/>
        </authorList>
    </citation>
    <scope>NUCLEOTIDE SEQUENCE [LARGE SCALE GENOMIC DNA]</scope>
    <source>
        <strain evidence="3 4">AS-A4</strain>
    </source>
</reference>
<feature type="domain" description="GUN4-like" evidence="2">
    <location>
        <begin position="26"/>
        <end position="152"/>
    </location>
</feature>
<sequence length="181" mass="21433">MLKSRWLAGWAALILGLSVIFYWQTRPINYSHLENLLIAKNWKEADQETAQVMLKASDRKWWQSKDENLIERISCNDLQKIDRLWIKHSRGNFGFSVQRPIWERAAKIYASDWDEAFEVFSTQVAWKAANNSYQYPELTFSSNAPQGELPSFYWMMEMTEPGSAWTWQAERLFHRMKACNL</sequence>
<dbReference type="CDD" id="cd16383">
    <property type="entry name" value="GUN4"/>
    <property type="match status" value="1"/>
</dbReference>
<dbReference type="PANTHER" id="PTHR34800">
    <property type="entry name" value="TETRAPYRROLE-BINDING PROTEIN, CHLOROPLASTIC"/>
    <property type="match status" value="1"/>
</dbReference>
<comment type="caution">
    <text evidence="3">The sequence shown here is derived from an EMBL/GenBank/DDBJ whole genome shotgun (WGS) entry which is preliminary data.</text>
</comment>
<gene>
    <name evidence="3" type="ORF">NDI38_11150</name>
</gene>
<dbReference type="PANTHER" id="PTHR34800:SF1">
    <property type="entry name" value="TETRAPYRROLE-BINDING PROTEIN, CHLOROPLASTIC"/>
    <property type="match status" value="1"/>
</dbReference>
<dbReference type="EMBL" id="JAMPLM010000008">
    <property type="protein sequence ID" value="MEP1058992.1"/>
    <property type="molecule type" value="Genomic_DNA"/>
</dbReference>